<accession>A0A9E7FLX4</accession>
<dbReference type="Proteomes" id="UP001055439">
    <property type="component" value="Chromosome 4"/>
</dbReference>
<dbReference type="AlphaFoldDB" id="A0A9E7FLX4"/>
<dbReference type="OrthoDB" id="796935at2759"/>
<proteinExistence type="predicted"/>
<evidence type="ECO:0000313" key="1">
    <source>
        <dbReference type="EMBL" id="URD96561.1"/>
    </source>
</evidence>
<evidence type="ECO:0000313" key="2">
    <source>
        <dbReference type="EMBL" id="URD96642.1"/>
    </source>
</evidence>
<evidence type="ECO:0000313" key="3">
    <source>
        <dbReference type="Proteomes" id="UP001055439"/>
    </source>
</evidence>
<keyword evidence="3" id="KW-1185">Reference proteome</keyword>
<sequence length="141" mass="15684">MAEDPADPTAGTGGHDLLEEIRVLRKERSDLQRKLSIAHVRVAAVDAELKVMIKDLGVMINDLRASLIEFEKDVDVLDTYAENLDEDSARELAARKAEQEAAVNGELRSTVEHEMHLRREMAIRFAALAAVVIHVCLAKRS</sequence>
<organism evidence="1 3">
    <name type="scientific">Musa troglodytarum</name>
    <name type="common">fe'i banana</name>
    <dbReference type="NCBI Taxonomy" id="320322"/>
    <lineage>
        <taxon>Eukaryota</taxon>
        <taxon>Viridiplantae</taxon>
        <taxon>Streptophyta</taxon>
        <taxon>Embryophyta</taxon>
        <taxon>Tracheophyta</taxon>
        <taxon>Spermatophyta</taxon>
        <taxon>Magnoliopsida</taxon>
        <taxon>Liliopsida</taxon>
        <taxon>Zingiberales</taxon>
        <taxon>Musaceae</taxon>
        <taxon>Musa</taxon>
    </lineage>
</organism>
<dbReference type="EMBL" id="CP097506">
    <property type="protein sequence ID" value="URD96642.1"/>
    <property type="molecule type" value="Genomic_DNA"/>
</dbReference>
<gene>
    <name evidence="2" type="ORF">MUK42_31317</name>
    <name evidence="1" type="ORF">MUK42_36170</name>
</gene>
<dbReference type="EMBL" id="CP097506">
    <property type="protein sequence ID" value="URD96561.1"/>
    <property type="molecule type" value="Genomic_DNA"/>
</dbReference>
<protein>
    <submittedName>
        <fullName evidence="1">Uncharacterized protein</fullName>
    </submittedName>
</protein>
<name>A0A9E7FLX4_9LILI</name>
<reference evidence="1" key="1">
    <citation type="submission" date="2022-05" db="EMBL/GenBank/DDBJ databases">
        <title>The Musa troglodytarum L. genome provides insights into the mechanism of non-climacteric behaviour and enrichment of carotenoids.</title>
        <authorList>
            <person name="Wang J."/>
        </authorList>
    </citation>
    <scope>NUCLEOTIDE SEQUENCE</scope>
    <source>
        <tissue evidence="1">Leaf</tissue>
    </source>
</reference>